<name>A0AC34R216_9BILA</name>
<protein>
    <submittedName>
        <fullName evidence="2">Histidine acid phosphatase</fullName>
    </submittedName>
</protein>
<dbReference type="WBParaSite" id="JU765_v2.g2497.t1">
    <property type="protein sequence ID" value="JU765_v2.g2497.t1"/>
    <property type="gene ID" value="JU765_v2.g2497"/>
</dbReference>
<organism evidence="1 2">
    <name type="scientific">Panagrolaimus sp. JU765</name>
    <dbReference type="NCBI Taxonomy" id="591449"/>
    <lineage>
        <taxon>Eukaryota</taxon>
        <taxon>Metazoa</taxon>
        <taxon>Ecdysozoa</taxon>
        <taxon>Nematoda</taxon>
        <taxon>Chromadorea</taxon>
        <taxon>Rhabditida</taxon>
        <taxon>Tylenchina</taxon>
        <taxon>Panagrolaimomorpha</taxon>
        <taxon>Panagrolaimoidea</taxon>
        <taxon>Panagrolaimidae</taxon>
        <taxon>Panagrolaimus</taxon>
    </lineage>
</organism>
<sequence>MQDALLIEKNNNKPLPGWATDQLLGKLDQILNDTDDYETGYPGFGLPMDFELIKIRSGPLLKEIIQNMQTAKNQKNDFKKINFYSAHDVTISSFLKTLEAKTQIIGGLLPNYTATVAVELWQASNVDSNFIQEESDDFLVQ</sequence>
<proteinExistence type="predicted"/>
<reference evidence="2" key="1">
    <citation type="submission" date="2022-11" db="UniProtKB">
        <authorList>
            <consortium name="WormBaseParasite"/>
        </authorList>
    </citation>
    <scope>IDENTIFICATION</scope>
</reference>
<evidence type="ECO:0000313" key="2">
    <source>
        <dbReference type="WBParaSite" id="JU765_v2.g2497.t1"/>
    </source>
</evidence>
<evidence type="ECO:0000313" key="1">
    <source>
        <dbReference type="Proteomes" id="UP000887576"/>
    </source>
</evidence>
<accession>A0AC34R216</accession>
<dbReference type="Proteomes" id="UP000887576">
    <property type="component" value="Unplaced"/>
</dbReference>